<keyword evidence="1" id="KW-0472">Membrane</keyword>
<protein>
    <submittedName>
        <fullName evidence="3">Uncharacterized protein</fullName>
    </submittedName>
</protein>
<keyword evidence="2" id="KW-0732">Signal</keyword>
<comment type="caution">
    <text evidence="3">The sequence shown here is derived from an EMBL/GenBank/DDBJ whole genome shotgun (WGS) entry which is preliminary data.</text>
</comment>
<keyword evidence="1" id="KW-0812">Transmembrane</keyword>
<feature type="signal peptide" evidence="2">
    <location>
        <begin position="1"/>
        <end position="20"/>
    </location>
</feature>
<evidence type="ECO:0000313" key="3">
    <source>
        <dbReference type="EMBL" id="GLB47870.1"/>
    </source>
</evidence>
<keyword evidence="1" id="KW-1133">Transmembrane helix</keyword>
<dbReference type="Proteomes" id="UP001143543">
    <property type="component" value="Unassembled WGS sequence"/>
</dbReference>
<evidence type="ECO:0000256" key="1">
    <source>
        <dbReference type="SAM" id="Phobius"/>
    </source>
</evidence>
<feature type="chain" id="PRO_5046968628" evidence="2">
    <location>
        <begin position="21"/>
        <end position="222"/>
    </location>
</feature>
<accession>A0ABQ5MFR9</accession>
<evidence type="ECO:0000313" key="4">
    <source>
        <dbReference type="Proteomes" id="UP001143543"/>
    </source>
</evidence>
<gene>
    <name evidence="3" type="ORF">Y10_02380</name>
</gene>
<name>A0ABQ5MFR9_9FLAO</name>
<keyword evidence="4" id="KW-1185">Reference proteome</keyword>
<proteinExistence type="predicted"/>
<dbReference type="EMBL" id="BRVO01000001">
    <property type="protein sequence ID" value="GLB47870.1"/>
    <property type="molecule type" value="Genomic_DNA"/>
</dbReference>
<feature type="transmembrane region" description="Helical" evidence="1">
    <location>
        <begin position="195"/>
        <end position="213"/>
    </location>
</feature>
<evidence type="ECO:0000256" key="2">
    <source>
        <dbReference type="SAM" id="SignalP"/>
    </source>
</evidence>
<sequence>MIKKIVFTALLVCTLTSLQAQNIIWHTYKFDNNFGVEMPGTVKKTESTNAYANITNHIVHTNESFCEVIKGKVKKTTDGQSYLLDLPYNKEGLKTFYEEVIEYLEDTYEISNATVEYIESQSLSGAQVVAQSNGDLQYYEAKIFLIGDTFYALSYGSKGEANQQMKDRFFDTVSFIDPKNMNQTIGVENANSLPIAFYILIAATIAMGMYVLVKIKQKRRQR</sequence>
<dbReference type="RefSeq" id="WP_281763534.1">
    <property type="nucleotide sequence ID" value="NZ_BRVO01000001.1"/>
</dbReference>
<reference evidence="3" key="1">
    <citation type="submission" date="2022-07" db="EMBL/GenBank/DDBJ databases">
        <title>Taxonomy of Novel Oxalotrophic and Methylotrophic Bacteria.</title>
        <authorList>
            <person name="Sahin N."/>
            <person name="Tani A."/>
        </authorList>
    </citation>
    <scope>NUCLEOTIDE SEQUENCE</scope>
    <source>
        <strain evidence="3">Y10</strain>
    </source>
</reference>
<organism evidence="3 4">
    <name type="scientific">Neptunitalea lumnitzerae</name>
    <dbReference type="NCBI Taxonomy" id="2965509"/>
    <lineage>
        <taxon>Bacteria</taxon>
        <taxon>Pseudomonadati</taxon>
        <taxon>Bacteroidota</taxon>
        <taxon>Flavobacteriia</taxon>
        <taxon>Flavobacteriales</taxon>
        <taxon>Flavobacteriaceae</taxon>
        <taxon>Neptunitalea</taxon>
    </lineage>
</organism>